<reference evidence="1" key="2">
    <citation type="journal article" date="2015" name="Data Brief">
        <title>Shoot transcriptome of the giant reed, Arundo donax.</title>
        <authorList>
            <person name="Barrero R.A."/>
            <person name="Guerrero F.D."/>
            <person name="Moolhuijzen P."/>
            <person name="Goolsby J.A."/>
            <person name="Tidwell J."/>
            <person name="Bellgard S.E."/>
            <person name="Bellgard M.I."/>
        </authorList>
    </citation>
    <scope>NUCLEOTIDE SEQUENCE</scope>
    <source>
        <tissue evidence="1">Shoot tissue taken approximately 20 cm above the soil surface</tissue>
    </source>
</reference>
<dbReference type="EMBL" id="GBRH01226269">
    <property type="protein sequence ID" value="JAD71626.1"/>
    <property type="molecule type" value="Transcribed_RNA"/>
</dbReference>
<evidence type="ECO:0000313" key="1">
    <source>
        <dbReference type="EMBL" id="JAD71626.1"/>
    </source>
</evidence>
<protein>
    <submittedName>
        <fullName evidence="1">Uncharacterized protein</fullName>
    </submittedName>
</protein>
<reference evidence="1" key="1">
    <citation type="submission" date="2014-09" db="EMBL/GenBank/DDBJ databases">
        <authorList>
            <person name="Magalhaes I.L.F."/>
            <person name="Oliveira U."/>
            <person name="Santos F.R."/>
            <person name="Vidigal T.H.D.A."/>
            <person name="Brescovit A.D."/>
            <person name="Santos A.J."/>
        </authorList>
    </citation>
    <scope>NUCLEOTIDE SEQUENCE</scope>
    <source>
        <tissue evidence="1">Shoot tissue taken approximately 20 cm above the soil surface</tissue>
    </source>
</reference>
<organism evidence="1">
    <name type="scientific">Arundo donax</name>
    <name type="common">Giant reed</name>
    <name type="synonym">Donax arundinaceus</name>
    <dbReference type="NCBI Taxonomy" id="35708"/>
    <lineage>
        <taxon>Eukaryota</taxon>
        <taxon>Viridiplantae</taxon>
        <taxon>Streptophyta</taxon>
        <taxon>Embryophyta</taxon>
        <taxon>Tracheophyta</taxon>
        <taxon>Spermatophyta</taxon>
        <taxon>Magnoliopsida</taxon>
        <taxon>Liliopsida</taxon>
        <taxon>Poales</taxon>
        <taxon>Poaceae</taxon>
        <taxon>PACMAD clade</taxon>
        <taxon>Arundinoideae</taxon>
        <taxon>Arundineae</taxon>
        <taxon>Arundo</taxon>
    </lineage>
</organism>
<proteinExistence type="predicted"/>
<name>A0A0A9C7W9_ARUDO</name>
<accession>A0A0A9C7W9</accession>
<sequence length="20" mass="2324">MNSKHTRLVTSVYLSQNTML</sequence>
<dbReference type="AlphaFoldDB" id="A0A0A9C7W9"/>